<feature type="domain" description="Pyrrolo-quinoline quinone repeat" evidence="1">
    <location>
        <begin position="353"/>
        <end position="430"/>
    </location>
</feature>
<comment type="caution">
    <text evidence="2">The sequence shown here is derived from an EMBL/GenBank/DDBJ whole genome shotgun (WGS) entry which is preliminary data.</text>
</comment>
<evidence type="ECO:0000313" key="2">
    <source>
        <dbReference type="EMBL" id="PHQ51512.1"/>
    </source>
</evidence>
<dbReference type="EMBL" id="NHZO01000145">
    <property type="protein sequence ID" value="PHQ51512.1"/>
    <property type="molecule type" value="Genomic_DNA"/>
</dbReference>
<accession>A0A2G1XJU5</accession>
<dbReference type="RefSeq" id="WP_099199220.1">
    <property type="nucleotide sequence ID" value="NZ_JBIRXA010000002.1"/>
</dbReference>
<keyword evidence="3" id="KW-1185">Reference proteome</keyword>
<gene>
    <name evidence="2" type="ORF">BLA24_13470</name>
</gene>
<evidence type="ECO:0000259" key="1">
    <source>
        <dbReference type="Pfam" id="PF13360"/>
    </source>
</evidence>
<dbReference type="SMART" id="SM00564">
    <property type="entry name" value="PQQ"/>
    <property type="match status" value="7"/>
</dbReference>
<dbReference type="SUPFAM" id="SSF50998">
    <property type="entry name" value="Quinoprotein alcohol dehydrogenase-like"/>
    <property type="match status" value="2"/>
</dbReference>
<dbReference type="PROSITE" id="PS51318">
    <property type="entry name" value="TAT"/>
    <property type="match status" value="1"/>
</dbReference>
<organism evidence="2 3">
    <name type="scientific">Streptomyces cinnamoneus</name>
    <name type="common">Streptoverticillium cinnamoneum</name>
    <dbReference type="NCBI Taxonomy" id="53446"/>
    <lineage>
        <taxon>Bacteria</taxon>
        <taxon>Bacillati</taxon>
        <taxon>Actinomycetota</taxon>
        <taxon>Actinomycetes</taxon>
        <taxon>Kitasatosporales</taxon>
        <taxon>Streptomycetaceae</taxon>
        <taxon>Streptomyces</taxon>
        <taxon>Streptomyces cinnamoneus group</taxon>
    </lineage>
</organism>
<dbReference type="PANTHER" id="PTHR34512">
    <property type="entry name" value="CELL SURFACE PROTEIN"/>
    <property type="match status" value="1"/>
</dbReference>
<sequence length="439" mass="46700">MSLNSNSRFRPSRRTFLLTATAGALGVGGYTGWELLRDKDVAVPPTRAPLWDFEARQTGGRLNFSLAVDGGGVFAATSSPGILALDATTGRKRWSARLGEGSWESGSVTVADGSAYLVTATGAVQAYRADDGELLWSARELGSGYSGAAAVLGSTLCVQLTRYVDDEGPGKPGALCGLDSATGRVRWTTPASGIFQPLPGRQLLFARTGELTDETHDARPVGAVNPLTGAVAWEAPASADEETIGLSPDGDTVYLLDEEHRLCAYATGTGERRWRVPAMDGVITVTEDGGTVYVCTYRGDLASYDARSGERRWRRTVAKGYSRPAVAHRDGRVFITSGDGYGFDSFFGMGGERGYVLALAADSGKELWRVNRMEPCSSPPTAVGDDVIVTHSADWWAYDARTGKPRWRLAAASSITADPYVASGVLYGLCDDGIRAARL</sequence>
<dbReference type="InterPro" id="IPR018391">
    <property type="entry name" value="PQQ_b-propeller_rpt"/>
</dbReference>
<dbReference type="OrthoDB" id="4824484at2"/>
<dbReference type="AlphaFoldDB" id="A0A2G1XJU5"/>
<evidence type="ECO:0000313" key="3">
    <source>
        <dbReference type="Proteomes" id="UP000222531"/>
    </source>
</evidence>
<dbReference type="Gene3D" id="2.130.10.10">
    <property type="entry name" value="YVTN repeat-like/Quinoprotein amine dehydrogenase"/>
    <property type="match status" value="2"/>
</dbReference>
<dbReference type="Proteomes" id="UP000222531">
    <property type="component" value="Unassembled WGS sequence"/>
</dbReference>
<dbReference type="Pfam" id="PF13360">
    <property type="entry name" value="PQQ_2"/>
    <property type="match status" value="3"/>
</dbReference>
<dbReference type="InterPro" id="IPR011047">
    <property type="entry name" value="Quinoprotein_ADH-like_sf"/>
</dbReference>
<proteinExistence type="predicted"/>
<reference evidence="2 3" key="1">
    <citation type="journal article" date="2017" name="Biochemistry">
        <title>Identification of the Biosynthetic Pathway for the Antibiotic Bicyclomycin.</title>
        <authorList>
            <person name="Patteson J."/>
            <person name="Cai W."/>
            <person name="Johnson R.A."/>
            <person name="Santa Maria K."/>
            <person name="Li B."/>
        </authorList>
    </citation>
    <scope>NUCLEOTIDE SEQUENCE [LARGE SCALE GENOMIC DNA]</scope>
    <source>
        <strain evidence="2 3">ATCC 21532</strain>
    </source>
</reference>
<dbReference type="InterPro" id="IPR015943">
    <property type="entry name" value="WD40/YVTN_repeat-like_dom_sf"/>
</dbReference>
<feature type="domain" description="Pyrrolo-quinoline quinone repeat" evidence="1">
    <location>
        <begin position="44"/>
        <end position="191"/>
    </location>
</feature>
<dbReference type="InterPro" id="IPR006311">
    <property type="entry name" value="TAT_signal"/>
</dbReference>
<dbReference type="InterPro" id="IPR002372">
    <property type="entry name" value="PQQ_rpt_dom"/>
</dbReference>
<dbReference type="PANTHER" id="PTHR34512:SF30">
    <property type="entry name" value="OUTER MEMBRANE PROTEIN ASSEMBLY FACTOR BAMB"/>
    <property type="match status" value="1"/>
</dbReference>
<protein>
    <recommendedName>
        <fullName evidence="1">Pyrrolo-quinoline quinone repeat domain-containing protein</fullName>
    </recommendedName>
</protein>
<name>A0A2G1XJU5_STRCJ</name>
<feature type="domain" description="Pyrrolo-quinoline quinone repeat" evidence="1">
    <location>
        <begin position="221"/>
        <end position="318"/>
    </location>
</feature>